<dbReference type="InterPro" id="IPR032675">
    <property type="entry name" value="LRR_dom_sf"/>
</dbReference>
<comment type="caution">
    <text evidence="1">The sequence shown here is derived from an EMBL/GenBank/DDBJ whole genome shotgun (WGS) entry which is preliminary data.</text>
</comment>
<dbReference type="SUPFAM" id="SSF52058">
    <property type="entry name" value="L domain-like"/>
    <property type="match status" value="1"/>
</dbReference>
<evidence type="ECO:0000313" key="2">
    <source>
        <dbReference type="Proteomes" id="UP000288805"/>
    </source>
</evidence>
<dbReference type="EMBL" id="QGNW01002199">
    <property type="protein sequence ID" value="RVW23329.1"/>
    <property type="molecule type" value="Genomic_DNA"/>
</dbReference>
<dbReference type="Proteomes" id="UP000288805">
    <property type="component" value="Unassembled WGS sequence"/>
</dbReference>
<sequence>MMAGDDEVESKHKNLEFEVLGLYYQDAVTVPAKVKNLSWAHPSSLGHLRQLESLDLSTNKLEREIPTQLASLKFPFSAEPLIQSIGGKNPNRMEIDWDYVAPEIGIRDRVRHRDLASSVLQEMEEMLLRAC</sequence>
<protein>
    <submittedName>
        <fullName evidence="1">Uncharacterized protein</fullName>
    </submittedName>
</protein>
<organism evidence="1 2">
    <name type="scientific">Vitis vinifera</name>
    <name type="common">Grape</name>
    <dbReference type="NCBI Taxonomy" id="29760"/>
    <lineage>
        <taxon>Eukaryota</taxon>
        <taxon>Viridiplantae</taxon>
        <taxon>Streptophyta</taxon>
        <taxon>Embryophyta</taxon>
        <taxon>Tracheophyta</taxon>
        <taxon>Spermatophyta</taxon>
        <taxon>Magnoliopsida</taxon>
        <taxon>eudicotyledons</taxon>
        <taxon>Gunneridae</taxon>
        <taxon>Pentapetalae</taxon>
        <taxon>rosids</taxon>
        <taxon>Vitales</taxon>
        <taxon>Vitaceae</taxon>
        <taxon>Viteae</taxon>
        <taxon>Vitis</taxon>
    </lineage>
</organism>
<name>A0A438CJI1_VITVI</name>
<gene>
    <name evidence="1" type="ORF">CK203_100936</name>
</gene>
<evidence type="ECO:0000313" key="1">
    <source>
        <dbReference type="EMBL" id="RVW23329.1"/>
    </source>
</evidence>
<reference evidence="1 2" key="1">
    <citation type="journal article" date="2018" name="PLoS Genet.">
        <title>Population sequencing reveals clonal diversity and ancestral inbreeding in the grapevine cultivar Chardonnay.</title>
        <authorList>
            <person name="Roach M.J."/>
            <person name="Johnson D.L."/>
            <person name="Bohlmann J."/>
            <person name="van Vuuren H.J."/>
            <person name="Jones S.J."/>
            <person name="Pretorius I.S."/>
            <person name="Schmidt S.A."/>
            <person name="Borneman A.R."/>
        </authorList>
    </citation>
    <scope>NUCLEOTIDE SEQUENCE [LARGE SCALE GENOMIC DNA]</scope>
    <source>
        <strain evidence="2">cv. Chardonnay</strain>
        <tissue evidence="1">Leaf</tissue>
    </source>
</reference>
<accession>A0A438CJI1</accession>
<dbReference type="AlphaFoldDB" id="A0A438CJI1"/>
<proteinExistence type="predicted"/>
<dbReference type="Gene3D" id="3.80.10.10">
    <property type="entry name" value="Ribonuclease Inhibitor"/>
    <property type="match status" value="1"/>
</dbReference>